<organism evidence="5">
    <name type="scientific">Caldilinea aerophila</name>
    <dbReference type="NCBI Taxonomy" id="133453"/>
    <lineage>
        <taxon>Bacteria</taxon>
        <taxon>Bacillati</taxon>
        <taxon>Chloroflexota</taxon>
        <taxon>Caldilineae</taxon>
        <taxon>Caldilineales</taxon>
        <taxon>Caldilineaceae</taxon>
        <taxon>Caldilinea</taxon>
    </lineage>
</organism>
<keyword evidence="2" id="KW-0328">Glycosyltransferase</keyword>
<dbReference type="SUPFAM" id="SSF53448">
    <property type="entry name" value="Nucleotide-diphospho-sugar transferases"/>
    <property type="match status" value="1"/>
</dbReference>
<evidence type="ECO:0000313" key="5">
    <source>
        <dbReference type="EMBL" id="HDX31559.1"/>
    </source>
</evidence>
<dbReference type="PANTHER" id="PTHR43398:SF1">
    <property type="entry name" value="DOLICHOL-PHOSPHATE MANNOSYLTRANSFERASE SUBUNIT 1"/>
    <property type="match status" value="1"/>
</dbReference>
<dbReference type="AlphaFoldDB" id="A0A7C1FFN2"/>
<proteinExistence type="inferred from homology"/>
<dbReference type="EMBL" id="DSMG01000084">
    <property type="protein sequence ID" value="HDX31559.1"/>
    <property type="molecule type" value="Genomic_DNA"/>
</dbReference>
<reference evidence="5" key="1">
    <citation type="journal article" date="2020" name="mSystems">
        <title>Genome- and Community-Level Interaction Insights into Carbon Utilization and Element Cycling Functions of Hydrothermarchaeota in Hydrothermal Sediment.</title>
        <authorList>
            <person name="Zhou Z."/>
            <person name="Liu Y."/>
            <person name="Xu W."/>
            <person name="Pan J."/>
            <person name="Luo Z.H."/>
            <person name="Li M."/>
        </authorList>
    </citation>
    <scope>NUCLEOTIDE SEQUENCE [LARGE SCALE GENOMIC DNA]</scope>
    <source>
        <strain evidence="5">SpSt-289</strain>
    </source>
</reference>
<evidence type="ECO:0000256" key="1">
    <source>
        <dbReference type="ARBA" id="ARBA00006739"/>
    </source>
</evidence>
<accession>A0A7C1FFN2</accession>
<comment type="caution">
    <text evidence="5">The sequence shown here is derived from an EMBL/GenBank/DDBJ whole genome shotgun (WGS) entry which is preliminary data.</text>
</comment>
<keyword evidence="3" id="KW-0808">Transferase</keyword>
<comment type="similarity">
    <text evidence="1">Belongs to the glycosyltransferase 2 family.</text>
</comment>
<dbReference type="Gene3D" id="3.90.550.10">
    <property type="entry name" value="Spore Coat Polysaccharide Biosynthesis Protein SpsA, Chain A"/>
    <property type="match status" value="1"/>
</dbReference>
<dbReference type="InterPro" id="IPR039528">
    <property type="entry name" value="DPM1-like"/>
</dbReference>
<dbReference type="PANTHER" id="PTHR43398">
    <property type="entry name" value="DOLICHOL-PHOSPHATE MANNOSYLTRANSFERASE SUBUNIT 1"/>
    <property type="match status" value="1"/>
</dbReference>
<feature type="domain" description="Glycosyltransferase 2-like" evidence="4">
    <location>
        <begin position="20"/>
        <end position="196"/>
    </location>
</feature>
<dbReference type="GO" id="GO:0009247">
    <property type="term" value="P:glycolipid biosynthetic process"/>
    <property type="evidence" value="ECO:0007669"/>
    <property type="project" value="TreeGrafter"/>
</dbReference>
<protein>
    <submittedName>
        <fullName evidence="5">Polyprenol monophosphomannose synthase</fullName>
    </submittedName>
</protein>
<evidence type="ECO:0000259" key="4">
    <source>
        <dbReference type="Pfam" id="PF00535"/>
    </source>
</evidence>
<dbReference type="GO" id="GO:0004582">
    <property type="term" value="F:dolichyl-phosphate beta-D-mannosyltransferase activity"/>
    <property type="evidence" value="ECO:0007669"/>
    <property type="project" value="InterPro"/>
</dbReference>
<evidence type="ECO:0000256" key="3">
    <source>
        <dbReference type="ARBA" id="ARBA00022679"/>
    </source>
</evidence>
<dbReference type="FunFam" id="3.90.550.10:FF:000122">
    <property type="entry name" value="Dolichol-phosphate mannosyltransferase subunit 1"/>
    <property type="match status" value="1"/>
</dbReference>
<dbReference type="InterPro" id="IPR001173">
    <property type="entry name" value="Glyco_trans_2-like"/>
</dbReference>
<dbReference type="InterPro" id="IPR029044">
    <property type="entry name" value="Nucleotide-diphossugar_trans"/>
</dbReference>
<dbReference type="Pfam" id="PF00535">
    <property type="entry name" value="Glycos_transf_2"/>
    <property type="match status" value="1"/>
</dbReference>
<gene>
    <name evidence="5" type="ORF">ENQ20_08685</name>
</gene>
<dbReference type="CDD" id="cd06442">
    <property type="entry name" value="DPM1_like"/>
    <property type="match status" value="1"/>
</dbReference>
<name>A0A7C1FFN2_9CHLR</name>
<sequence>MMSQAISDSWKAQADNAQITVVIPTYNEAENLPAMAEALFALPLPSIHLLVVDDNSPDGTGRIADELAARYNQEASVHRRRMTVIHRAGKGGLGTAYVAGMRRAIEEGADFIVQMDADFSHSPRYIPQMLGVMLATGADVVIGSRYVPGGTLDERWEWSRRLLSWWANLYSRAILGLRIRDMTAGFKMWRRSALEAIDLENIRSNGYSFQVEMAYLCEKLGFHLIEIPIHFEDRRIGQSKLDIPVKFESAWRTWQIRWRYRHLQRRSHTPLLWQKSQMNADGRG</sequence>
<dbReference type="GO" id="GO:0016020">
    <property type="term" value="C:membrane"/>
    <property type="evidence" value="ECO:0007669"/>
    <property type="project" value="GOC"/>
</dbReference>
<evidence type="ECO:0000256" key="2">
    <source>
        <dbReference type="ARBA" id="ARBA00022676"/>
    </source>
</evidence>